<dbReference type="InterPro" id="IPR015797">
    <property type="entry name" value="NUDIX_hydrolase-like_dom_sf"/>
</dbReference>
<sequence>MKEVRVAYALIHNEGTKQILMVLNKKNESWTLPGGLVEPGETLAEAAVREAKEETGLDIQVTTILAVNEAKMLANKEHATFVTFRAEQISEEIKIQDTDKIAEAKWMSYEEVDHVMTYYPGGIRSIITSGVPYVDEGIITVSKKGTTING</sequence>
<comment type="similarity">
    <text evidence="4">Belongs to the Nudix hydrolase family.</text>
</comment>
<dbReference type="STRING" id="586416.GZ22_12640"/>
<dbReference type="PRINTS" id="PR00502">
    <property type="entry name" value="NUDIXFAMILY"/>
</dbReference>
<dbReference type="SUPFAM" id="SSF55811">
    <property type="entry name" value="Nudix"/>
    <property type="match status" value="1"/>
</dbReference>
<gene>
    <name evidence="6" type="ORF">SAMN05421503_0194</name>
</gene>
<reference evidence="7" key="1">
    <citation type="submission" date="2017-09" db="EMBL/GenBank/DDBJ databases">
        <authorList>
            <person name="Varghese N."/>
            <person name="Submissions S."/>
        </authorList>
    </citation>
    <scope>NUCLEOTIDE SEQUENCE [LARGE SCALE GENOMIC DNA]</scope>
    <source>
        <strain evidence="7">CGMCC 1.8913</strain>
    </source>
</reference>
<dbReference type="AlphaFoldDB" id="A0A285N027"/>
<evidence type="ECO:0000313" key="6">
    <source>
        <dbReference type="EMBL" id="SNZ02780.1"/>
    </source>
</evidence>
<dbReference type="EMBL" id="OBEK01000001">
    <property type="protein sequence ID" value="SNZ02780.1"/>
    <property type="molecule type" value="Genomic_DNA"/>
</dbReference>
<dbReference type="CDD" id="cd02883">
    <property type="entry name" value="NUDIX_Hydrolase"/>
    <property type="match status" value="1"/>
</dbReference>
<feature type="domain" description="Nudix hydrolase" evidence="5">
    <location>
        <begin position="2"/>
        <end position="129"/>
    </location>
</feature>
<dbReference type="InterPro" id="IPR000086">
    <property type="entry name" value="NUDIX_hydrolase_dom"/>
</dbReference>
<comment type="cofactor">
    <cofactor evidence="1">
        <name>Mg(2+)</name>
        <dbReference type="ChEBI" id="CHEBI:18420"/>
    </cofactor>
</comment>
<dbReference type="PROSITE" id="PS00893">
    <property type="entry name" value="NUDIX_BOX"/>
    <property type="match status" value="1"/>
</dbReference>
<proteinExistence type="inferred from homology"/>
<dbReference type="InterPro" id="IPR020084">
    <property type="entry name" value="NUDIX_hydrolase_CS"/>
</dbReference>
<keyword evidence="7" id="KW-1185">Reference proteome</keyword>
<dbReference type="Gene3D" id="3.90.79.10">
    <property type="entry name" value="Nucleoside Triphosphate Pyrophosphohydrolase"/>
    <property type="match status" value="1"/>
</dbReference>
<evidence type="ECO:0000259" key="5">
    <source>
        <dbReference type="PROSITE" id="PS51462"/>
    </source>
</evidence>
<accession>A0A285N027</accession>
<dbReference type="RefSeq" id="WP_097038403.1">
    <property type="nucleotide sequence ID" value="NZ_OBEK01000001.1"/>
</dbReference>
<organism evidence="6 7">
    <name type="scientific">Terribacillus aidingensis</name>
    <dbReference type="NCBI Taxonomy" id="586416"/>
    <lineage>
        <taxon>Bacteria</taxon>
        <taxon>Bacillati</taxon>
        <taxon>Bacillota</taxon>
        <taxon>Bacilli</taxon>
        <taxon>Bacillales</taxon>
        <taxon>Bacillaceae</taxon>
        <taxon>Terribacillus</taxon>
    </lineage>
</organism>
<name>A0A285N027_9BACI</name>
<keyword evidence="3" id="KW-0460">Magnesium</keyword>
<dbReference type="InterPro" id="IPR020476">
    <property type="entry name" value="Nudix_hydrolase"/>
</dbReference>
<evidence type="ECO:0000256" key="1">
    <source>
        <dbReference type="ARBA" id="ARBA00001946"/>
    </source>
</evidence>
<dbReference type="PANTHER" id="PTHR43046:SF12">
    <property type="entry name" value="GDP-MANNOSE MANNOSYL HYDROLASE"/>
    <property type="match status" value="1"/>
</dbReference>
<dbReference type="OrthoDB" id="9787880at2"/>
<dbReference type="Proteomes" id="UP000219356">
    <property type="component" value="Unassembled WGS sequence"/>
</dbReference>
<evidence type="ECO:0000256" key="2">
    <source>
        <dbReference type="ARBA" id="ARBA00022801"/>
    </source>
</evidence>
<dbReference type="Pfam" id="PF00293">
    <property type="entry name" value="NUDIX"/>
    <property type="match status" value="1"/>
</dbReference>
<evidence type="ECO:0000256" key="4">
    <source>
        <dbReference type="RuleBase" id="RU003476"/>
    </source>
</evidence>
<dbReference type="PANTHER" id="PTHR43046">
    <property type="entry name" value="GDP-MANNOSE MANNOSYL HYDROLASE"/>
    <property type="match status" value="1"/>
</dbReference>
<protein>
    <submittedName>
        <fullName evidence="6">8-oxo-dGTP diphosphatase</fullName>
    </submittedName>
</protein>
<keyword evidence="2 4" id="KW-0378">Hydrolase</keyword>
<evidence type="ECO:0000313" key="7">
    <source>
        <dbReference type="Proteomes" id="UP000219356"/>
    </source>
</evidence>
<dbReference type="GO" id="GO:0016787">
    <property type="term" value="F:hydrolase activity"/>
    <property type="evidence" value="ECO:0007669"/>
    <property type="project" value="UniProtKB-KW"/>
</dbReference>
<evidence type="ECO:0000256" key="3">
    <source>
        <dbReference type="ARBA" id="ARBA00022842"/>
    </source>
</evidence>
<dbReference type="PROSITE" id="PS51462">
    <property type="entry name" value="NUDIX"/>
    <property type="match status" value="1"/>
</dbReference>